<reference evidence="1 2" key="1">
    <citation type="journal article" date="2003" name="Int. J. Syst. Evol. Microbiol.">
        <title>Bacillus nealsonii sp. nov., isolated from a spacecraft-assembly facility, whose spores are gamma-radiation resistant.</title>
        <authorList>
            <person name="Venkateswaran K."/>
            <person name="Kempf M."/>
            <person name="Chen F."/>
            <person name="Satomi M."/>
            <person name="Nicholson W."/>
            <person name="Kern R."/>
        </authorList>
    </citation>
    <scope>NUCLEOTIDE SEQUENCE [LARGE SCALE GENOMIC DNA]</scope>
    <source>
        <strain evidence="1 2">FO-92</strain>
    </source>
</reference>
<dbReference type="Proteomes" id="UP000233375">
    <property type="component" value="Unassembled WGS sequence"/>
</dbReference>
<organism evidence="1 2">
    <name type="scientific">Niallia nealsonii</name>
    <dbReference type="NCBI Taxonomy" id="115979"/>
    <lineage>
        <taxon>Bacteria</taxon>
        <taxon>Bacillati</taxon>
        <taxon>Bacillota</taxon>
        <taxon>Bacilli</taxon>
        <taxon>Bacillales</taxon>
        <taxon>Bacillaceae</taxon>
        <taxon>Niallia</taxon>
    </lineage>
</organism>
<evidence type="ECO:0000313" key="1">
    <source>
        <dbReference type="EMBL" id="PKG24058.1"/>
    </source>
</evidence>
<gene>
    <name evidence="1" type="ORF">CWS01_08275</name>
</gene>
<keyword evidence="2" id="KW-1185">Reference proteome</keyword>
<dbReference type="InterPro" id="IPR024997">
    <property type="entry name" value="DUF3892"/>
</dbReference>
<protein>
    <recommendedName>
        <fullName evidence="3">DUF3892 domain-containing protein</fullName>
    </recommendedName>
</protein>
<accession>A0A2N0Z3H1</accession>
<dbReference type="Pfam" id="PF13031">
    <property type="entry name" value="DUF3892"/>
    <property type="match status" value="1"/>
</dbReference>
<sequence>MEQIIAVERNYLGQIISFKTSSGRVISYRKALLDAESGMIDGLNITEATEENGLSARFEDNFENYPLIY</sequence>
<dbReference type="OrthoDB" id="1647761at2"/>
<comment type="caution">
    <text evidence="1">The sequence shown here is derived from an EMBL/GenBank/DDBJ whole genome shotgun (WGS) entry which is preliminary data.</text>
</comment>
<dbReference type="RefSeq" id="WP_101176721.1">
    <property type="nucleotide sequence ID" value="NZ_PISE01000016.1"/>
</dbReference>
<evidence type="ECO:0000313" key="2">
    <source>
        <dbReference type="Proteomes" id="UP000233375"/>
    </source>
</evidence>
<proteinExistence type="predicted"/>
<name>A0A2N0Z3H1_9BACI</name>
<dbReference type="EMBL" id="PISE01000016">
    <property type="protein sequence ID" value="PKG24058.1"/>
    <property type="molecule type" value="Genomic_DNA"/>
</dbReference>
<evidence type="ECO:0008006" key="3">
    <source>
        <dbReference type="Google" id="ProtNLM"/>
    </source>
</evidence>
<dbReference type="AlphaFoldDB" id="A0A2N0Z3H1"/>